<dbReference type="STRING" id="1193518.BN13_1200004"/>
<keyword evidence="2" id="KW-1185">Reference proteome</keyword>
<organism evidence="1 2">
    <name type="scientific">Nostocoides jenkinsii Ben 74</name>
    <dbReference type="NCBI Taxonomy" id="1193518"/>
    <lineage>
        <taxon>Bacteria</taxon>
        <taxon>Bacillati</taxon>
        <taxon>Actinomycetota</taxon>
        <taxon>Actinomycetes</taxon>
        <taxon>Micrococcales</taxon>
        <taxon>Intrasporangiaceae</taxon>
        <taxon>Nostocoides</taxon>
    </lineage>
</organism>
<dbReference type="Proteomes" id="UP000035720">
    <property type="component" value="Unassembled WGS sequence"/>
</dbReference>
<evidence type="ECO:0000313" key="2">
    <source>
        <dbReference type="Proteomes" id="UP000035720"/>
    </source>
</evidence>
<protein>
    <submittedName>
        <fullName evidence="1">Uncharacterized protein</fullName>
    </submittedName>
</protein>
<name>A0A077M594_9MICO</name>
<sequence length="31" mass="3322">MIKALGEVQGADAASLPMPYQAYTIHKGVFN</sequence>
<dbReference type="EMBL" id="CAJC01000025">
    <property type="protein sequence ID" value="CCI51739.1"/>
    <property type="molecule type" value="Genomic_DNA"/>
</dbReference>
<accession>A0A077M594</accession>
<gene>
    <name evidence="1" type="ORF">BN13_1200004</name>
</gene>
<reference evidence="1 2" key="1">
    <citation type="journal article" date="2013" name="ISME J.">
        <title>A metabolic model for members of the genus Tetrasphaera involved in enhanced biological phosphorus removal.</title>
        <authorList>
            <person name="Kristiansen R."/>
            <person name="Nguyen H.T.T."/>
            <person name="Saunders A.M."/>
            <person name="Nielsen J.L."/>
            <person name="Wimmer R."/>
            <person name="Le V.Q."/>
            <person name="McIlroy S.J."/>
            <person name="Petrovski S."/>
            <person name="Seviour R.J."/>
            <person name="Calteau A."/>
            <person name="Nielsen K.L."/>
            <person name="Nielsen P.H."/>
        </authorList>
    </citation>
    <scope>NUCLEOTIDE SEQUENCE [LARGE SCALE GENOMIC DNA]</scope>
    <source>
        <strain evidence="1 2">Ben 74</strain>
    </source>
</reference>
<comment type="caution">
    <text evidence="1">The sequence shown here is derived from an EMBL/GenBank/DDBJ whole genome shotgun (WGS) entry which is preliminary data.</text>
</comment>
<proteinExistence type="predicted"/>
<evidence type="ECO:0000313" key="1">
    <source>
        <dbReference type="EMBL" id="CCI51739.1"/>
    </source>
</evidence>
<dbReference type="AlphaFoldDB" id="A0A077M594"/>